<dbReference type="OrthoDB" id="6466571at2759"/>
<accession>A0A8X6MCK0</accession>
<sequence length="134" mass="14831">MLFQLFNEAMSIPVQTILAFISPITSDKAAVVADRIYEINPNSVNSVTSVRESSLSALNHRSATKLSDEVKALLKEVAIFEVPQFDQEISEMVVSDPMRVGRNYVGTTFGSKEMPITMILPTPSRKNHNKRSGC</sequence>
<name>A0A8X6MCK0_NEPPI</name>
<dbReference type="EMBL" id="BMAW01043921">
    <property type="protein sequence ID" value="GFS41757.1"/>
    <property type="molecule type" value="Genomic_DNA"/>
</dbReference>
<protein>
    <submittedName>
        <fullName evidence="1">Uncharacterized protein</fullName>
    </submittedName>
</protein>
<dbReference type="Proteomes" id="UP000887013">
    <property type="component" value="Unassembled WGS sequence"/>
</dbReference>
<evidence type="ECO:0000313" key="1">
    <source>
        <dbReference type="EMBL" id="GFS41757.1"/>
    </source>
</evidence>
<evidence type="ECO:0000313" key="2">
    <source>
        <dbReference type="Proteomes" id="UP000887013"/>
    </source>
</evidence>
<dbReference type="AlphaFoldDB" id="A0A8X6MCK0"/>
<keyword evidence="2" id="KW-1185">Reference proteome</keyword>
<organism evidence="1 2">
    <name type="scientific">Nephila pilipes</name>
    <name type="common">Giant wood spider</name>
    <name type="synonym">Nephila maculata</name>
    <dbReference type="NCBI Taxonomy" id="299642"/>
    <lineage>
        <taxon>Eukaryota</taxon>
        <taxon>Metazoa</taxon>
        <taxon>Ecdysozoa</taxon>
        <taxon>Arthropoda</taxon>
        <taxon>Chelicerata</taxon>
        <taxon>Arachnida</taxon>
        <taxon>Araneae</taxon>
        <taxon>Araneomorphae</taxon>
        <taxon>Entelegynae</taxon>
        <taxon>Araneoidea</taxon>
        <taxon>Nephilidae</taxon>
        <taxon>Nephila</taxon>
    </lineage>
</organism>
<reference evidence="1" key="1">
    <citation type="submission" date="2020-08" db="EMBL/GenBank/DDBJ databases">
        <title>Multicomponent nature underlies the extraordinary mechanical properties of spider dragline silk.</title>
        <authorList>
            <person name="Kono N."/>
            <person name="Nakamura H."/>
            <person name="Mori M."/>
            <person name="Yoshida Y."/>
            <person name="Ohtoshi R."/>
            <person name="Malay A.D."/>
            <person name="Moran D.A.P."/>
            <person name="Tomita M."/>
            <person name="Numata K."/>
            <person name="Arakawa K."/>
        </authorList>
    </citation>
    <scope>NUCLEOTIDE SEQUENCE</scope>
</reference>
<gene>
    <name evidence="1" type="ORF">NPIL_251591</name>
</gene>
<comment type="caution">
    <text evidence="1">The sequence shown here is derived from an EMBL/GenBank/DDBJ whole genome shotgun (WGS) entry which is preliminary data.</text>
</comment>
<proteinExistence type="predicted"/>